<feature type="signal peptide" evidence="1">
    <location>
        <begin position="1"/>
        <end position="20"/>
    </location>
</feature>
<dbReference type="AlphaFoldDB" id="A0A841LIV7"/>
<evidence type="ECO:0000256" key="1">
    <source>
        <dbReference type="SAM" id="SignalP"/>
    </source>
</evidence>
<protein>
    <submittedName>
        <fullName evidence="2">Uncharacterized protein</fullName>
    </submittedName>
</protein>
<organism evidence="2 3">
    <name type="scientific">Polymorphobacter multimanifer</name>
    <dbReference type="NCBI Taxonomy" id="1070431"/>
    <lineage>
        <taxon>Bacteria</taxon>
        <taxon>Pseudomonadati</taxon>
        <taxon>Pseudomonadota</taxon>
        <taxon>Alphaproteobacteria</taxon>
        <taxon>Sphingomonadales</taxon>
        <taxon>Sphingosinicellaceae</taxon>
        <taxon>Polymorphobacter</taxon>
    </lineage>
</organism>
<keyword evidence="3" id="KW-1185">Reference proteome</keyword>
<dbReference type="Proteomes" id="UP000538147">
    <property type="component" value="Unassembled WGS sequence"/>
</dbReference>
<gene>
    <name evidence="2" type="ORF">FHS79_003363</name>
</gene>
<name>A0A841LIV7_9SPHN</name>
<evidence type="ECO:0000313" key="3">
    <source>
        <dbReference type="Proteomes" id="UP000538147"/>
    </source>
</evidence>
<keyword evidence="1" id="KW-0732">Signal</keyword>
<dbReference type="RefSeq" id="WP_184202649.1">
    <property type="nucleotide sequence ID" value="NZ_BMOX01000062.1"/>
</dbReference>
<sequence length="167" mass="17774">MRHWALMAAIGAVISTSGLASPAQGLISGIYVLDRGQSDDVLQAIESAIAGLPNALARSHMIKANVPLENIRIVCSAGRFSIKSDARPLILVSLGGEPIEWKPWNGQVFDVSAKANGEDVTLTFSAPSSERTTVFRSVGQQLVAETTLISPGSSAPIRYKLVYNRAK</sequence>
<accession>A0A841LIV7</accession>
<dbReference type="EMBL" id="JACIIV010000034">
    <property type="protein sequence ID" value="MBB6229162.1"/>
    <property type="molecule type" value="Genomic_DNA"/>
</dbReference>
<evidence type="ECO:0000313" key="2">
    <source>
        <dbReference type="EMBL" id="MBB6229162.1"/>
    </source>
</evidence>
<proteinExistence type="predicted"/>
<comment type="caution">
    <text evidence="2">The sequence shown here is derived from an EMBL/GenBank/DDBJ whole genome shotgun (WGS) entry which is preliminary data.</text>
</comment>
<feature type="chain" id="PRO_5032586700" evidence="1">
    <location>
        <begin position="21"/>
        <end position="167"/>
    </location>
</feature>
<reference evidence="2 3" key="1">
    <citation type="submission" date="2020-08" db="EMBL/GenBank/DDBJ databases">
        <title>Genomic Encyclopedia of Type Strains, Phase IV (KMG-IV): sequencing the most valuable type-strain genomes for metagenomic binning, comparative biology and taxonomic classification.</title>
        <authorList>
            <person name="Goeker M."/>
        </authorList>
    </citation>
    <scope>NUCLEOTIDE SEQUENCE [LARGE SCALE GENOMIC DNA]</scope>
    <source>
        <strain evidence="2 3">DSM 102189</strain>
    </source>
</reference>